<dbReference type="Pfam" id="PF00884">
    <property type="entry name" value="Sulfatase"/>
    <property type="match status" value="1"/>
</dbReference>
<feature type="modified residue" description="3-oxoalanine (Cys)" evidence="3">
    <location>
        <position position="77"/>
    </location>
</feature>
<gene>
    <name evidence="6" type="ORF">OHC33_005949</name>
</gene>
<keyword evidence="7" id="KW-1185">Reference proteome</keyword>
<feature type="domain" description="Sulfatase N-terminal" evidence="5">
    <location>
        <begin position="33"/>
        <end position="403"/>
    </location>
</feature>
<name>A0AAN8EP00_9EURO</name>
<dbReference type="GO" id="GO:0008449">
    <property type="term" value="F:N-acetylglucosamine-6-sulfatase activity"/>
    <property type="evidence" value="ECO:0007669"/>
    <property type="project" value="TreeGrafter"/>
</dbReference>
<dbReference type="GO" id="GO:0004065">
    <property type="term" value="F:arylsulfatase activity"/>
    <property type="evidence" value="ECO:0007669"/>
    <property type="project" value="UniProtKB-UniRule"/>
</dbReference>
<dbReference type="InterPro" id="IPR012083">
    <property type="entry name" value="Arylsulfatase"/>
</dbReference>
<dbReference type="EMBL" id="JAKLMC020000013">
    <property type="protein sequence ID" value="KAK5952830.1"/>
    <property type="molecule type" value="Genomic_DNA"/>
</dbReference>
<keyword evidence="4" id="KW-0732">Signal</keyword>
<dbReference type="PIRSF" id="PIRSF000972">
    <property type="entry name" value="Arylsulf_plant"/>
    <property type="match status" value="1"/>
</dbReference>
<protein>
    <recommendedName>
        <fullName evidence="2">Arylsulfatase</fullName>
        <shortName evidence="2">AS</shortName>
        <ecNumber evidence="2">3.1.6.1</ecNumber>
    </recommendedName>
    <alternativeName>
        <fullName evidence="2">Aryl-sulfate sulphohydrolase</fullName>
    </alternativeName>
</protein>
<dbReference type="PANTHER" id="PTHR43108:SF8">
    <property type="entry name" value="SD21168P"/>
    <property type="match status" value="1"/>
</dbReference>
<proteinExistence type="inferred from homology"/>
<organism evidence="6 7">
    <name type="scientific">Knufia fluminis</name>
    <dbReference type="NCBI Taxonomy" id="191047"/>
    <lineage>
        <taxon>Eukaryota</taxon>
        <taxon>Fungi</taxon>
        <taxon>Dikarya</taxon>
        <taxon>Ascomycota</taxon>
        <taxon>Pezizomycotina</taxon>
        <taxon>Eurotiomycetes</taxon>
        <taxon>Chaetothyriomycetidae</taxon>
        <taxon>Chaetothyriales</taxon>
        <taxon>Trichomeriaceae</taxon>
        <taxon>Knufia</taxon>
    </lineage>
</organism>
<evidence type="ECO:0000313" key="7">
    <source>
        <dbReference type="Proteomes" id="UP001316803"/>
    </source>
</evidence>
<feature type="signal peptide" evidence="4">
    <location>
        <begin position="1"/>
        <end position="23"/>
    </location>
</feature>
<comment type="catalytic activity">
    <reaction evidence="2">
        <text>an aryl sulfate + H2O = a phenol + sulfate + H(+)</text>
        <dbReference type="Rhea" id="RHEA:17261"/>
        <dbReference type="ChEBI" id="CHEBI:15377"/>
        <dbReference type="ChEBI" id="CHEBI:15378"/>
        <dbReference type="ChEBI" id="CHEBI:16189"/>
        <dbReference type="ChEBI" id="CHEBI:33853"/>
        <dbReference type="ChEBI" id="CHEBI:140317"/>
        <dbReference type="EC" id="3.1.6.1"/>
    </reaction>
</comment>
<evidence type="ECO:0000313" key="6">
    <source>
        <dbReference type="EMBL" id="KAK5952830.1"/>
    </source>
</evidence>
<evidence type="ECO:0000256" key="1">
    <source>
        <dbReference type="ARBA" id="ARBA00008779"/>
    </source>
</evidence>
<dbReference type="PROSITE" id="PS51257">
    <property type="entry name" value="PROKAR_LIPOPROTEIN"/>
    <property type="match status" value="1"/>
</dbReference>
<evidence type="ECO:0000256" key="2">
    <source>
        <dbReference type="PIRNR" id="PIRNR000972"/>
    </source>
</evidence>
<dbReference type="SUPFAM" id="SSF53649">
    <property type="entry name" value="Alkaline phosphatase-like"/>
    <property type="match status" value="1"/>
</dbReference>
<sequence>MVVYKALAVLGGILLSLACRAEGKRPKENAQKPNIIMIMTDDQDLLMNSVQYQPAVLKQFRDEGTFFERHYCTIAQCCPSRVSLLTGKAAHNTNVTDIRAPYGMYESLQSKEKVDRSSPGGYSKFVQQGLNDQWLPLWFQQNGYNTAYVGKLMNEHSTTNYDNPYPRGFNSTDFLIDPGTYIYYNATMQSNHDPPRSLPGQYSTDVVASRAMEMMTDAASSGSPFFLTVAPIGPHTETLFPRSFQAPEATFPIFNPPVPADRHKDLHPGVQVPRGTNFNPAVMNNTSSYFKNLPLWNQTVIDYYDQFYRLRLQALAAVDDLVTNITSKVEELKLLDNTYIIYTSDNGYHIGQHRLPAGKTCAIEEDINVPFFIRGPNIAKNVTVNHPTSHTDIAPTLFHLAGIPLRDDFDGIPMPVHESQTAKLEHVNVEFWGSNLGEGNFALSLLSSTNNNTYKALRLISDDYTFNVLYVVWCTNERELYDMNVDSGQNNNIAVNFTTSGQNRMLSGETARNPIGKDHNDVLSMQSRLDALLMVLKTCKGDVCVHPWKVMFPDGSVSSLKDAMDHKYDQFFTSIPKIDFAGCAQGYIRALEGPGQDLGNVPAYDPNHAHMFYDS</sequence>
<dbReference type="Gene3D" id="3.40.720.10">
    <property type="entry name" value="Alkaline Phosphatase, subunit A"/>
    <property type="match status" value="1"/>
</dbReference>
<keyword evidence="2" id="KW-0378">Hydrolase</keyword>
<evidence type="ECO:0000256" key="3">
    <source>
        <dbReference type="PIRSR" id="PIRSR000972-50"/>
    </source>
</evidence>
<reference evidence="6 7" key="1">
    <citation type="submission" date="2022-12" db="EMBL/GenBank/DDBJ databases">
        <title>Genomic features and morphological characterization of a novel Knufia sp. strain isolated from spacecraft assembly facility.</title>
        <authorList>
            <person name="Teixeira M."/>
            <person name="Chander A.M."/>
            <person name="Stajich J.E."/>
            <person name="Venkateswaran K."/>
        </authorList>
    </citation>
    <scope>NUCLEOTIDE SEQUENCE [LARGE SCALE GENOMIC DNA]</scope>
    <source>
        <strain evidence="6 7">FJI-L2-BK-P2</strain>
    </source>
</reference>
<dbReference type="GO" id="GO:0018958">
    <property type="term" value="P:phenol-containing compound metabolic process"/>
    <property type="evidence" value="ECO:0007669"/>
    <property type="project" value="InterPro"/>
</dbReference>
<feature type="chain" id="PRO_5042942029" description="Arylsulfatase" evidence="4">
    <location>
        <begin position="24"/>
        <end position="615"/>
    </location>
</feature>
<accession>A0AAN8EP00</accession>
<dbReference type="PANTHER" id="PTHR43108">
    <property type="entry name" value="N-ACETYLGLUCOSAMINE-6-SULFATASE FAMILY MEMBER"/>
    <property type="match status" value="1"/>
</dbReference>
<dbReference type="CDD" id="cd16147">
    <property type="entry name" value="G6S"/>
    <property type="match status" value="1"/>
</dbReference>
<dbReference type="GO" id="GO:0005539">
    <property type="term" value="F:glycosaminoglycan binding"/>
    <property type="evidence" value="ECO:0007669"/>
    <property type="project" value="TreeGrafter"/>
</dbReference>
<comment type="PTM">
    <text evidence="3">The conversion to 3-oxoalanine (also known as C-formylglycine, FGly), of a serine or cysteine residue in prokaryotes and of a cysteine residue in eukaryotes, is critical for catalytic activity.</text>
</comment>
<evidence type="ECO:0000256" key="4">
    <source>
        <dbReference type="SAM" id="SignalP"/>
    </source>
</evidence>
<dbReference type="InterPro" id="IPR017850">
    <property type="entry name" value="Alkaline_phosphatase_core_sf"/>
</dbReference>
<comment type="caution">
    <text evidence="6">The sequence shown here is derived from an EMBL/GenBank/DDBJ whole genome shotgun (WGS) entry which is preliminary data.</text>
</comment>
<dbReference type="AlphaFoldDB" id="A0AAN8EP00"/>
<comment type="similarity">
    <text evidence="1 2">Belongs to the sulfatase family.</text>
</comment>
<dbReference type="Proteomes" id="UP001316803">
    <property type="component" value="Unassembled WGS sequence"/>
</dbReference>
<dbReference type="InterPro" id="IPR000917">
    <property type="entry name" value="Sulfatase_N"/>
</dbReference>
<evidence type="ECO:0000259" key="5">
    <source>
        <dbReference type="Pfam" id="PF00884"/>
    </source>
</evidence>
<dbReference type="EC" id="3.1.6.1" evidence="2"/>